<evidence type="ECO:0000259" key="9">
    <source>
        <dbReference type="Pfam" id="PF02503"/>
    </source>
</evidence>
<dbReference type="Gene3D" id="3.30.870.10">
    <property type="entry name" value="Endonuclease Chain A"/>
    <property type="match status" value="2"/>
</dbReference>
<evidence type="ECO:0000256" key="3">
    <source>
        <dbReference type="ARBA" id="ARBA00022741"/>
    </source>
</evidence>
<dbReference type="Pfam" id="PF13089">
    <property type="entry name" value="PP_kinase_N"/>
    <property type="match status" value="1"/>
</dbReference>
<feature type="binding site" evidence="7">
    <location>
        <position position="551"/>
    </location>
    <ligand>
        <name>ATP</name>
        <dbReference type="ChEBI" id="CHEBI:30616"/>
    </ligand>
</feature>
<feature type="active site" description="Phosphohistidine intermediate" evidence="7">
    <location>
        <position position="425"/>
    </location>
</feature>
<evidence type="ECO:0000256" key="1">
    <source>
        <dbReference type="ARBA" id="ARBA00022553"/>
    </source>
</evidence>
<dbReference type="NCBIfam" id="NF003917">
    <property type="entry name" value="PRK05443.1-1"/>
    <property type="match status" value="1"/>
</dbReference>
<name>A0ABM8Q305_9BACT</name>
<comment type="function">
    <text evidence="7 8">Catalyzes the reversible transfer of the terminal phosphate of ATP to form a long-chain polyphosphate (polyP).</text>
</comment>
<dbReference type="PANTHER" id="PTHR30218">
    <property type="entry name" value="POLYPHOSPHATE KINASE"/>
    <property type="match status" value="1"/>
</dbReference>
<dbReference type="CDD" id="cd09165">
    <property type="entry name" value="PLDc_PaPPK1_C1_like"/>
    <property type="match status" value="1"/>
</dbReference>
<evidence type="ECO:0000256" key="2">
    <source>
        <dbReference type="ARBA" id="ARBA00022679"/>
    </source>
</evidence>
<dbReference type="SUPFAM" id="SSF140356">
    <property type="entry name" value="PPK N-terminal domain-like"/>
    <property type="match status" value="1"/>
</dbReference>
<feature type="binding site" evidence="7">
    <location>
        <position position="458"/>
    </location>
    <ligand>
        <name>ATP</name>
        <dbReference type="ChEBI" id="CHEBI:30616"/>
    </ligand>
</feature>
<keyword evidence="1 7" id="KW-0597">Phosphoprotein</keyword>
<comment type="catalytic activity">
    <reaction evidence="7 8">
        <text>[phosphate](n) + ATP = [phosphate](n+1) + ADP</text>
        <dbReference type="Rhea" id="RHEA:19573"/>
        <dbReference type="Rhea" id="RHEA-COMP:9859"/>
        <dbReference type="Rhea" id="RHEA-COMP:14280"/>
        <dbReference type="ChEBI" id="CHEBI:16838"/>
        <dbReference type="ChEBI" id="CHEBI:30616"/>
        <dbReference type="ChEBI" id="CHEBI:456216"/>
        <dbReference type="EC" id="2.7.4.1"/>
    </reaction>
</comment>
<dbReference type="RefSeq" id="WP_230056622.1">
    <property type="nucleotide sequence ID" value="NZ_CAJHOE010000001.1"/>
</dbReference>
<dbReference type="InterPro" id="IPR041108">
    <property type="entry name" value="PP_kinase_C_1"/>
</dbReference>
<feature type="domain" description="Polyphosphate kinase C-terminal" evidence="12">
    <location>
        <begin position="321"/>
        <end position="486"/>
    </location>
</feature>
<keyword evidence="5 7" id="KW-0067">ATP-binding</keyword>
<dbReference type="Gene3D" id="1.20.58.310">
    <property type="entry name" value="Polyphosphate kinase N-terminal domain"/>
    <property type="match status" value="1"/>
</dbReference>
<comment type="similarity">
    <text evidence="7 8">Belongs to the polyphosphate kinase 1 (PPK1) family.</text>
</comment>
<dbReference type="InterPro" id="IPR025198">
    <property type="entry name" value="PPK_N_dom"/>
</dbReference>
<evidence type="ECO:0000259" key="12">
    <source>
        <dbReference type="Pfam" id="PF17941"/>
    </source>
</evidence>
<accession>A0ABM8Q305</accession>
<dbReference type="Gene3D" id="3.30.1840.10">
    <property type="entry name" value="Polyphosphate kinase middle domain"/>
    <property type="match status" value="1"/>
</dbReference>
<protein>
    <recommendedName>
        <fullName evidence="7 8">Polyphosphate kinase</fullName>
        <ecNumber evidence="7 8">2.7.4.1</ecNumber>
    </recommendedName>
    <alternativeName>
        <fullName evidence="7">ATP-polyphosphate phosphotransferase</fullName>
    </alternativeName>
    <alternativeName>
        <fullName evidence="7">Polyphosphoric acid kinase</fullName>
    </alternativeName>
</protein>
<sequence length="693" mass="79534">MAQRLFINRELSWLRFNSRVLAQCEKNLPLLERLKFLAIYSTNLDEFYMIRIAGLKQLFAAGITASGSDELSPLEQLREIRRYLHEEQLKVEQIYKQTKTELEHSGLFIKDYNEVTDTLKSKCDEYFFSNVLPVIVPIAVDATHPFPHLNNLSFSLAVKLADNTHPEILKYGMIRISRALPRFFQASENVYVPIHTIVERHAEEIFPGYKLLSSCAFRITRNADIVIEEEEADDFMMMLEQGLKLRRKGAFVRMQIAQNADEDILEFLNSHMKIFHKDIYFSNIPLTLNALWQIASNKDFSHLNLPPYVPKTLPPFGENISMFDAIDKEDALLLHPYESFDPVVKFIKEASKDPKVISIRMTLYRVDKNSPIIQSLIDAASDGKQVTVMVELKARFDEENNLHWAKALEEAGAHVIYGITGFKVHAKVSQVIRQAGDKLRFYMHIGTGNYNSSSAKIYTDASLFTSSEEFANDTTTFFHILSGYNKNRRLQTMSMSPLQIKERIIEKIRTEASKGKDGRIIAKMNALVDSDLITELSIASNAGVQIDLLVRGICCLRPGVTGKSENIKVRSIVGKYLEHSRIFYFKHAEPKIYISSADWMPRNLERRLELMSPILDKRLQERLLEFLELQLSDNELAFELNESGEYIKVKSDGKSINNHEILENYMGKIYKSLKKDTDKAKVDLVATNFLKES</sequence>
<evidence type="ECO:0000259" key="11">
    <source>
        <dbReference type="Pfam" id="PF13090"/>
    </source>
</evidence>
<feature type="binding site" evidence="7">
    <location>
        <position position="579"/>
    </location>
    <ligand>
        <name>ATP</name>
        <dbReference type="ChEBI" id="CHEBI:30616"/>
    </ligand>
</feature>
<dbReference type="InterPro" id="IPR025200">
    <property type="entry name" value="PPK_C_dom2"/>
</dbReference>
<evidence type="ECO:0000256" key="4">
    <source>
        <dbReference type="ARBA" id="ARBA00022777"/>
    </source>
</evidence>
<evidence type="ECO:0000256" key="6">
    <source>
        <dbReference type="ARBA" id="ARBA00022842"/>
    </source>
</evidence>
<dbReference type="InterPro" id="IPR036832">
    <property type="entry name" value="PPK_N_dom_sf"/>
</dbReference>
<keyword evidence="6 7" id="KW-0460">Magnesium</keyword>
<dbReference type="InterPro" id="IPR036830">
    <property type="entry name" value="PP_kinase_middle_dom_sf"/>
</dbReference>
<keyword evidence="4 7" id="KW-0418">Kinase</keyword>
<comment type="PTM">
    <text evidence="7 8">An intermediate of this reaction is the autophosphorylated ppk in which a phosphate is covalently linked to a histidine residue through a N-P bond.</text>
</comment>
<gene>
    <name evidence="7 13" type="primary">ppk</name>
    <name evidence="13" type="ORF">LMG8286_00868</name>
</gene>
<dbReference type="CDD" id="cd09168">
    <property type="entry name" value="PLDc_PaPPK1_C2_like"/>
    <property type="match status" value="1"/>
</dbReference>
<keyword evidence="7" id="KW-0479">Metal-binding</keyword>
<dbReference type="SUPFAM" id="SSF143724">
    <property type="entry name" value="PHP14-like"/>
    <property type="match status" value="1"/>
</dbReference>
<feature type="binding site" evidence="7">
    <location>
        <position position="43"/>
    </location>
    <ligand>
        <name>ATP</name>
        <dbReference type="ChEBI" id="CHEBI:30616"/>
    </ligand>
</feature>
<dbReference type="GO" id="GO:0008976">
    <property type="term" value="F:polyphosphate kinase activity"/>
    <property type="evidence" value="ECO:0007669"/>
    <property type="project" value="UniProtKB-EC"/>
</dbReference>
<dbReference type="HAMAP" id="MF_00347">
    <property type="entry name" value="Polyphosphate_kinase"/>
    <property type="match status" value="1"/>
</dbReference>
<dbReference type="Pfam" id="PF02503">
    <property type="entry name" value="PP_kinase"/>
    <property type="match status" value="1"/>
</dbReference>
<evidence type="ECO:0000259" key="10">
    <source>
        <dbReference type="Pfam" id="PF13089"/>
    </source>
</evidence>
<evidence type="ECO:0000256" key="5">
    <source>
        <dbReference type="ARBA" id="ARBA00022840"/>
    </source>
</evidence>
<dbReference type="PIRSF" id="PIRSF015589">
    <property type="entry name" value="PP_kinase"/>
    <property type="match status" value="1"/>
</dbReference>
<evidence type="ECO:0000313" key="14">
    <source>
        <dbReference type="Proteomes" id="UP000789359"/>
    </source>
</evidence>
<feature type="domain" description="Polyphosphate kinase C-terminal" evidence="11">
    <location>
        <begin position="495"/>
        <end position="655"/>
    </location>
</feature>
<dbReference type="EC" id="2.7.4.1" evidence="7 8"/>
<dbReference type="NCBIfam" id="NF003918">
    <property type="entry name" value="PRK05443.1-2"/>
    <property type="match status" value="1"/>
</dbReference>
<proteinExistence type="inferred from homology"/>
<dbReference type="InterPro" id="IPR003414">
    <property type="entry name" value="PP_kinase"/>
</dbReference>
<keyword evidence="2 7" id="KW-0808">Transferase</keyword>
<evidence type="ECO:0000256" key="8">
    <source>
        <dbReference type="RuleBase" id="RU003800"/>
    </source>
</evidence>
<evidence type="ECO:0000313" key="13">
    <source>
        <dbReference type="EMBL" id="CAD7287237.1"/>
    </source>
</evidence>
<comment type="cofactor">
    <cofactor evidence="7">
        <name>Mg(2+)</name>
        <dbReference type="ChEBI" id="CHEBI:18420"/>
    </cofactor>
</comment>
<dbReference type="InterPro" id="IPR024953">
    <property type="entry name" value="PP_kinase_middle"/>
</dbReference>
<keyword evidence="14" id="KW-1185">Reference proteome</keyword>
<feature type="binding site" evidence="7">
    <location>
        <position position="395"/>
    </location>
    <ligand>
        <name>Mg(2+)</name>
        <dbReference type="ChEBI" id="CHEBI:18420"/>
    </ligand>
</feature>
<reference evidence="13 14" key="1">
    <citation type="submission" date="2020-11" db="EMBL/GenBank/DDBJ databases">
        <authorList>
            <person name="Peeters C."/>
        </authorList>
    </citation>
    <scope>NUCLEOTIDE SEQUENCE [LARGE SCALE GENOMIC DNA]</scope>
    <source>
        <strain evidence="13 14">LMG 8286</strain>
    </source>
</reference>
<dbReference type="Proteomes" id="UP000789359">
    <property type="component" value="Unassembled WGS sequence"/>
</dbReference>
<feature type="domain" description="Polyphosphate kinase N-terminal" evidence="10">
    <location>
        <begin position="6"/>
        <end position="109"/>
    </location>
</feature>
<feature type="domain" description="Polyphosphate kinase middle" evidence="9">
    <location>
        <begin position="121"/>
        <end position="294"/>
    </location>
</feature>
<organism evidence="13 14">
    <name type="scientific">Campylobacter suis</name>
    <dbReference type="NCBI Taxonomy" id="2790657"/>
    <lineage>
        <taxon>Bacteria</taxon>
        <taxon>Pseudomonadati</taxon>
        <taxon>Campylobacterota</taxon>
        <taxon>Epsilonproteobacteria</taxon>
        <taxon>Campylobacterales</taxon>
        <taxon>Campylobacteraceae</taxon>
        <taxon>Campylobacter</taxon>
    </lineage>
</organism>
<evidence type="ECO:0000256" key="7">
    <source>
        <dbReference type="HAMAP-Rule" id="MF_00347"/>
    </source>
</evidence>
<dbReference type="NCBIfam" id="TIGR03705">
    <property type="entry name" value="poly_P_kin"/>
    <property type="match status" value="1"/>
</dbReference>
<dbReference type="SUPFAM" id="SSF56024">
    <property type="entry name" value="Phospholipase D/nuclease"/>
    <property type="match status" value="2"/>
</dbReference>
<dbReference type="NCBIfam" id="NF003924">
    <property type="entry name" value="PRK05443.3-2"/>
    <property type="match status" value="1"/>
</dbReference>
<dbReference type="NCBIfam" id="NF003921">
    <property type="entry name" value="PRK05443.2-2"/>
    <property type="match status" value="1"/>
</dbReference>
<feature type="binding site" evidence="7">
    <location>
        <position position="365"/>
    </location>
    <ligand>
        <name>Mg(2+)</name>
        <dbReference type="ChEBI" id="CHEBI:18420"/>
    </ligand>
</feature>
<comment type="caution">
    <text evidence="13">The sequence shown here is derived from an EMBL/GenBank/DDBJ whole genome shotgun (WGS) entry which is preliminary data.</text>
</comment>
<keyword evidence="3 7" id="KW-0547">Nucleotide-binding</keyword>
<dbReference type="Pfam" id="PF13090">
    <property type="entry name" value="PP_kinase_C"/>
    <property type="match status" value="1"/>
</dbReference>
<dbReference type="EMBL" id="CAJHOE010000001">
    <property type="protein sequence ID" value="CAD7287237.1"/>
    <property type="molecule type" value="Genomic_DNA"/>
</dbReference>
<dbReference type="Pfam" id="PF17941">
    <property type="entry name" value="PP_kinase_C_1"/>
    <property type="match status" value="1"/>
</dbReference>
<dbReference type="PANTHER" id="PTHR30218:SF0">
    <property type="entry name" value="POLYPHOSPHATE KINASE"/>
    <property type="match status" value="1"/>
</dbReference>